<dbReference type="STRING" id="52689.AKG39_17880"/>
<dbReference type="EMBL" id="LGYO01000063">
    <property type="protein sequence ID" value="KNZ40400.1"/>
    <property type="molecule type" value="Genomic_DNA"/>
</dbReference>
<dbReference type="PATRIC" id="fig|52689.4.peg.3267"/>
<dbReference type="Pfam" id="PF09997">
    <property type="entry name" value="DUF2238"/>
    <property type="match status" value="1"/>
</dbReference>
<feature type="transmembrane region" description="Helical" evidence="2">
    <location>
        <begin position="128"/>
        <end position="148"/>
    </location>
</feature>
<dbReference type="AlphaFoldDB" id="A0A0L6TXW6"/>
<dbReference type="InterPro" id="IPR014509">
    <property type="entry name" value="YjdF-like"/>
</dbReference>
<proteinExistence type="predicted"/>
<feature type="transmembrane region" description="Helical" evidence="2">
    <location>
        <begin position="214"/>
        <end position="232"/>
    </location>
</feature>
<feature type="transmembrane region" description="Helical" evidence="2">
    <location>
        <begin position="12"/>
        <end position="30"/>
    </location>
</feature>
<reference evidence="4" key="1">
    <citation type="submission" date="2015-07" db="EMBL/GenBank/DDBJ databases">
        <title>Draft genome sequence of Acetobacterium bakii DSM 8293, a potential psychrophilic chemical producer through syngas fermentation.</title>
        <authorList>
            <person name="Song Y."/>
            <person name="Hwang S."/>
            <person name="Cho B.-K."/>
        </authorList>
    </citation>
    <scope>NUCLEOTIDE SEQUENCE [LARGE SCALE GENOMIC DNA]</scope>
    <source>
        <strain evidence="4">DSM 8239</strain>
    </source>
</reference>
<keyword evidence="4" id="KW-1185">Reference proteome</keyword>
<feature type="region of interest" description="Disordered" evidence="1">
    <location>
        <begin position="248"/>
        <end position="268"/>
    </location>
</feature>
<name>A0A0L6TXW6_9FIRM</name>
<sequence length="268" mass="30528">MEDAKANKIKTFVYISLRLLVVIILIAEILRQNFNNVSLCILTLVLFMVPSFFNKRLNIVLPNTLEIIVLLFIFASGILGEINEYYLIYDGWDDMLHVINGFVSAAIGFSLVDILNRNEEVAFSLSPVFVALVAFCFSMTIGVMWEFIEFVADYFLKMDMQKDTILPVITSVILNPTGKNIAVVLPIESIVVNGIPWNYGGYIDVGLYDTMTDLFVNFIGAVTFSIIGLFYIKKRGKGNFAPRFMPRRKTDEEIKEERDHHVHHPPKE</sequence>
<accession>A0A0L6TXW6</accession>
<comment type="caution">
    <text evidence="3">The sequence shown here is derived from an EMBL/GenBank/DDBJ whole genome shotgun (WGS) entry which is preliminary data.</text>
</comment>
<keyword evidence="2" id="KW-0472">Membrane</keyword>
<protein>
    <submittedName>
        <fullName evidence="3">Membrane protein</fullName>
    </submittedName>
</protein>
<feature type="transmembrane region" description="Helical" evidence="2">
    <location>
        <begin position="65"/>
        <end position="89"/>
    </location>
</feature>
<feature type="transmembrane region" description="Helical" evidence="2">
    <location>
        <begin position="95"/>
        <end position="116"/>
    </location>
</feature>
<dbReference type="OrthoDB" id="4966203at2"/>
<evidence type="ECO:0000256" key="1">
    <source>
        <dbReference type="SAM" id="MobiDB-lite"/>
    </source>
</evidence>
<feature type="transmembrane region" description="Helical" evidence="2">
    <location>
        <begin position="36"/>
        <end position="53"/>
    </location>
</feature>
<evidence type="ECO:0000313" key="4">
    <source>
        <dbReference type="Proteomes" id="UP000036873"/>
    </source>
</evidence>
<evidence type="ECO:0000313" key="3">
    <source>
        <dbReference type="EMBL" id="KNZ40400.1"/>
    </source>
</evidence>
<gene>
    <name evidence="3" type="ORF">AKG39_17880</name>
</gene>
<organism evidence="3 4">
    <name type="scientific">Acetobacterium bakii</name>
    <dbReference type="NCBI Taxonomy" id="52689"/>
    <lineage>
        <taxon>Bacteria</taxon>
        <taxon>Bacillati</taxon>
        <taxon>Bacillota</taxon>
        <taxon>Clostridia</taxon>
        <taxon>Eubacteriales</taxon>
        <taxon>Eubacteriaceae</taxon>
        <taxon>Acetobacterium</taxon>
    </lineage>
</organism>
<keyword evidence="2" id="KW-0812">Transmembrane</keyword>
<keyword evidence="2" id="KW-1133">Transmembrane helix</keyword>
<dbReference type="Proteomes" id="UP000036873">
    <property type="component" value="Unassembled WGS sequence"/>
</dbReference>
<evidence type="ECO:0000256" key="2">
    <source>
        <dbReference type="SAM" id="Phobius"/>
    </source>
</evidence>